<evidence type="ECO:0000313" key="6">
    <source>
        <dbReference type="EMBL" id="KAL0429141.1"/>
    </source>
</evidence>
<dbReference type="InterPro" id="IPR008972">
    <property type="entry name" value="Cupredoxin"/>
</dbReference>
<feature type="chain" id="PRO_5043654822" description="Phytocyanin domain-containing protein" evidence="4">
    <location>
        <begin position="20"/>
        <end position="192"/>
    </location>
</feature>
<evidence type="ECO:0000256" key="1">
    <source>
        <dbReference type="ARBA" id="ARBA00022723"/>
    </source>
</evidence>
<dbReference type="SUPFAM" id="SSF49503">
    <property type="entry name" value="Cupredoxins"/>
    <property type="match status" value="1"/>
</dbReference>
<keyword evidence="4" id="KW-0732">Signal</keyword>
<dbReference type="AlphaFoldDB" id="A0AAW2VJA2"/>
<evidence type="ECO:0000256" key="2">
    <source>
        <dbReference type="ARBA" id="ARBA00023180"/>
    </source>
</evidence>
<dbReference type="PROSITE" id="PS51485">
    <property type="entry name" value="PHYTOCYANIN"/>
    <property type="match status" value="1"/>
</dbReference>
<feature type="compositionally biased region" description="Low complexity" evidence="3">
    <location>
        <begin position="136"/>
        <end position="148"/>
    </location>
</feature>
<dbReference type="PANTHER" id="PTHR33021:SF350">
    <property type="entry name" value="UCLACYANIN-2"/>
    <property type="match status" value="1"/>
</dbReference>
<feature type="compositionally biased region" description="Pro residues" evidence="3">
    <location>
        <begin position="149"/>
        <end position="162"/>
    </location>
</feature>
<evidence type="ECO:0000259" key="5">
    <source>
        <dbReference type="PROSITE" id="PS51485"/>
    </source>
</evidence>
<dbReference type="GO" id="GO:0046872">
    <property type="term" value="F:metal ion binding"/>
    <property type="evidence" value="ECO:0007669"/>
    <property type="project" value="UniProtKB-KW"/>
</dbReference>
<comment type="caution">
    <text evidence="6">The sequence shown here is derived from an EMBL/GenBank/DDBJ whole genome shotgun (WGS) entry which is preliminary data.</text>
</comment>
<dbReference type="Pfam" id="PF02298">
    <property type="entry name" value="Cu_bind_like"/>
    <property type="match status" value="1"/>
</dbReference>
<feature type="signal peptide" evidence="4">
    <location>
        <begin position="1"/>
        <end position="19"/>
    </location>
</feature>
<feature type="compositionally biased region" description="Pro residues" evidence="3">
    <location>
        <begin position="123"/>
        <end position="135"/>
    </location>
</feature>
<dbReference type="GO" id="GO:0005886">
    <property type="term" value="C:plasma membrane"/>
    <property type="evidence" value="ECO:0007669"/>
    <property type="project" value="TreeGrafter"/>
</dbReference>
<dbReference type="Gene3D" id="2.60.40.420">
    <property type="entry name" value="Cupredoxins - blue copper proteins"/>
    <property type="match status" value="1"/>
</dbReference>
<keyword evidence="2" id="KW-0325">Glycoprotein</keyword>
<feature type="region of interest" description="Disordered" evidence="3">
    <location>
        <begin position="118"/>
        <end position="170"/>
    </location>
</feature>
<reference evidence="6" key="1">
    <citation type="submission" date="2020-06" db="EMBL/GenBank/DDBJ databases">
        <authorList>
            <person name="Li T."/>
            <person name="Hu X."/>
            <person name="Zhang T."/>
            <person name="Song X."/>
            <person name="Zhang H."/>
            <person name="Dai N."/>
            <person name="Sheng W."/>
            <person name="Hou X."/>
            <person name="Wei L."/>
        </authorList>
    </citation>
    <scope>NUCLEOTIDE SEQUENCE</scope>
    <source>
        <strain evidence="6">G02</strain>
        <tissue evidence="6">Leaf</tissue>
    </source>
</reference>
<dbReference type="InterPro" id="IPR039391">
    <property type="entry name" value="Phytocyanin-like"/>
</dbReference>
<proteinExistence type="predicted"/>
<gene>
    <name evidence="6" type="ORF">Sradi_0540100</name>
</gene>
<name>A0AAW2VJA2_SESRA</name>
<keyword evidence="1" id="KW-0479">Metal-binding</keyword>
<dbReference type="InterPro" id="IPR003245">
    <property type="entry name" value="Phytocyanin_dom"/>
</dbReference>
<sequence>MAKLIAFVLLLLISPAAYAATTHTVGGSSGWNTGIDYGNWASGQTFATGDTLLFNYDFTHAVNEVSEADYQSCSSANPINSYPPSPTSVPLTAAGTRYFICPRSNHCSQGMKLAVTVSAGGSTPPPSGGASPSPPSGGASPSPSSGSPGTPPSTPSSPPPPAGGGAASILGGRNSLMAGFSLVLAAVVGVMG</sequence>
<feature type="domain" description="Phytocyanin" evidence="5">
    <location>
        <begin position="21"/>
        <end position="119"/>
    </location>
</feature>
<evidence type="ECO:0000256" key="4">
    <source>
        <dbReference type="SAM" id="SignalP"/>
    </source>
</evidence>
<dbReference type="PANTHER" id="PTHR33021">
    <property type="entry name" value="BLUE COPPER PROTEIN"/>
    <property type="match status" value="1"/>
</dbReference>
<dbReference type="EMBL" id="JACGWJ010000003">
    <property type="protein sequence ID" value="KAL0429141.1"/>
    <property type="molecule type" value="Genomic_DNA"/>
</dbReference>
<organism evidence="6">
    <name type="scientific">Sesamum radiatum</name>
    <name type="common">Black benniseed</name>
    <dbReference type="NCBI Taxonomy" id="300843"/>
    <lineage>
        <taxon>Eukaryota</taxon>
        <taxon>Viridiplantae</taxon>
        <taxon>Streptophyta</taxon>
        <taxon>Embryophyta</taxon>
        <taxon>Tracheophyta</taxon>
        <taxon>Spermatophyta</taxon>
        <taxon>Magnoliopsida</taxon>
        <taxon>eudicotyledons</taxon>
        <taxon>Gunneridae</taxon>
        <taxon>Pentapetalae</taxon>
        <taxon>asterids</taxon>
        <taxon>lamiids</taxon>
        <taxon>Lamiales</taxon>
        <taxon>Pedaliaceae</taxon>
        <taxon>Sesamum</taxon>
    </lineage>
</organism>
<accession>A0AAW2VJA2</accession>
<reference evidence="6" key="2">
    <citation type="journal article" date="2024" name="Plant">
        <title>Genomic evolution and insights into agronomic trait innovations of Sesamum species.</title>
        <authorList>
            <person name="Miao H."/>
            <person name="Wang L."/>
            <person name="Qu L."/>
            <person name="Liu H."/>
            <person name="Sun Y."/>
            <person name="Le M."/>
            <person name="Wang Q."/>
            <person name="Wei S."/>
            <person name="Zheng Y."/>
            <person name="Lin W."/>
            <person name="Duan Y."/>
            <person name="Cao H."/>
            <person name="Xiong S."/>
            <person name="Wang X."/>
            <person name="Wei L."/>
            <person name="Li C."/>
            <person name="Ma Q."/>
            <person name="Ju M."/>
            <person name="Zhao R."/>
            <person name="Li G."/>
            <person name="Mu C."/>
            <person name="Tian Q."/>
            <person name="Mei H."/>
            <person name="Zhang T."/>
            <person name="Gao T."/>
            <person name="Zhang H."/>
        </authorList>
    </citation>
    <scope>NUCLEOTIDE SEQUENCE</scope>
    <source>
        <strain evidence="6">G02</strain>
    </source>
</reference>
<protein>
    <recommendedName>
        <fullName evidence="5">Phytocyanin domain-containing protein</fullName>
    </recommendedName>
</protein>
<dbReference type="GO" id="GO:0009055">
    <property type="term" value="F:electron transfer activity"/>
    <property type="evidence" value="ECO:0007669"/>
    <property type="project" value="InterPro"/>
</dbReference>
<dbReference type="FunFam" id="2.60.40.420:FF:000003">
    <property type="entry name" value="Blue copper"/>
    <property type="match status" value="1"/>
</dbReference>
<evidence type="ECO:0000256" key="3">
    <source>
        <dbReference type="SAM" id="MobiDB-lite"/>
    </source>
</evidence>
<dbReference type="CDD" id="cd04216">
    <property type="entry name" value="Phytocyanin"/>
    <property type="match status" value="1"/>
</dbReference>